<keyword evidence="15" id="KW-1133">Transmembrane helix</keyword>
<evidence type="ECO:0000256" key="3">
    <source>
        <dbReference type="ARBA" id="ARBA00012211"/>
    </source>
</evidence>
<comment type="function">
    <text evidence="14">Cell wall formation.</text>
</comment>
<dbReference type="EC" id="6.3.2.8" evidence="3 14"/>
<keyword evidence="15" id="KW-0472">Membrane</keyword>
<dbReference type="SUPFAM" id="SSF53244">
    <property type="entry name" value="MurD-like peptide ligases, peptide-binding domain"/>
    <property type="match status" value="1"/>
</dbReference>
<keyword evidence="9 14" id="KW-0133">Cell shape</keyword>
<name>A0ABU2WLS9_9GAMM</name>
<evidence type="ECO:0000256" key="9">
    <source>
        <dbReference type="ARBA" id="ARBA00022960"/>
    </source>
</evidence>
<keyword evidence="6 14" id="KW-0132">Cell division</keyword>
<dbReference type="InterPro" id="IPR050061">
    <property type="entry name" value="MurCDEF_pg_biosynth"/>
</dbReference>
<comment type="pathway">
    <text evidence="2 14">Cell wall biogenesis; peptidoglycan biosynthesis.</text>
</comment>
<feature type="domain" description="Mur ligase C-terminal" evidence="17">
    <location>
        <begin position="335"/>
        <end position="460"/>
    </location>
</feature>
<comment type="similarity">
    <text evidence="14">Belongs to the MurCDEF family.</text>
</comment>
<dbReference type="SUPFAM" id="SSF51984">
    <property type="entry name" value="MurCD N-terminal domain"/>
    <property type="match status" value="1"/>
</dbReference>
<keyword evidence="12 14" id="KW-0961">Cell wall biogenesis/degradation</keyword>
<keyword evidence="11 14" id="KW-0131">Cell cycle</keyword>
<dbReference type="Proteomes" id="UP001254608">
    <property type="component" value="Unassembled WGS sequence"/>
</dbReference>
<keyword evidence="8 14" id="KW-0067">ATP-binding</keyword>
<dbReference type="PANTHER" id="PTHR43445:SF3">
    <property type="entry name" value="UDP-N-ACETYLMURAMATE--L-ALANINE LIGASE"/>
    <property type="match status" value="1"/>
</dbReference>
<evidence type="ECO:0000259" key="17">
    <source>
        <dbReference type="Pfam" id="PF02875"/>
    </source>
</evidence>
<evidence type="ECO:0000259" key="18">
    <source>
        <dbReference type="Pfam" id="PF08245"/>
    </source>
</evidence>
<dbReference type="GO" id="GO:0008763">
    <property type="term" value="F:UDP-N-acetylmuramate-L-alanine ligase activity"/>
    <property type="evidence" value="ECO:0007669"/>
    <property type="project" value="UniProtKB-EC"/>
</dbReference>
<accession>A0ABU2WLS9</accession>
<organism evidence="19 20">
    <name type="scientific">Banduia mediterranea</name>
    <dbReference type="NCBI Taxonomy" id="3075609"/>
    <lineage>
        <taxon>Bacteria</taxon>
        <taxon>Pseudomonadati</taxon>
        <taxon>Pseudomonadota</taxon>
        <taxon>Gammaproteobacteria</taxon>
        <taxon>Nevskiales</taxon>
        <taxon>Algiphilaceae</taxon>
        <taxon>Banduia</taxon>
    </lineage>
</organism>
<dbReference type="Pfam" id="PF01225">
    <property type="entry name" value="Mur_ligase"/>
    <property type="match status" value="1"/>
</dbReference>
<comment type="caution">
    <text evidence="19">The sequence shown here is derived from an EMBL/GenBank/DDBJ whole genome shotgun (WGS) entry which is preliminary data.</text>
</comment>
<dbReference type="InterPro" id="IPR036615">
    <property type="entry name" value="Mur_ligase_C_dom_sf"/>
</dbReference>
<evidence type="ECO:0000256" key="14">
    <source>
        <dbReference type="HAMAP-Rule" id="MF_00046"/>
    </source>
</evidence>
<dbReference type="PANTHER" id="PTHR43445">
    <property type="entry name" value="UDP-N-ACETYLMURAMATE--L-ALANINE LIGASE-RELATED"/>
    <property type="match status" value="1"/>
</dbReference>
<keyword evidence="10 14" id="KW-0573">Peptidoglycan synthesis</keyword>
<keyword evidence="7 14" id="KW-0547">Nucleotide-binding</keyword>
<dbReference type="Gene3D" id="3.40.50.720">
    <property type="entry name" value="NAD(P)-binding Rossmann-like Domain"/>
    <property type="match status" value="1"/>
</dbReference>
<dbReference type="Gene3D" id="3.40.1190.10">
    <property type="entry name" value="Mur-like, catalytic domain"/>
    <property type="match status" value="1"/>
</dbReference>
<feature type="binding site" evidence="14">
    <location>
        <begin position="125"/>
        <end position="131"/>
    </location>
    <ligand>
        <name>ATP</name>
        <dbReference type="ChEBI" id="CHEBI:30616"/>
    </ligand>
</feature>
<evidence type="ECO:0000256" key="10">
    <source>
        <dbReference type="ARBA" id="ARBA00022984"/>
    </source>
</evidence>
<keyword evidence="5 14" id="KW-0436">Ligase</keyword>
<comment type="catalytic activity">
    <reaction evidence="13 14">
        <text>UDP-N-acetyl-alpha-D-muramate + L-alanine + ATP = UDP-N-acetyl-alpha-D-muramoyl-L-alanine + ADP + phosphate + H(+)</text>
        <dbReference type="Rhea" id="RHEA:23372"/>
        <dbReference type="ChEBI" id="CHEBI:15378"/>
        <dbReference type="ChEBI" id="CHEBI:30616"/>
        <dbReference type="ChEBI" id="CHEBI:43474"/>
        <dbReference type="ChEBI" id="CHEBI:57972"/>
        <dbReference type="ChEBI" id="CHEBI:70757"/>
        <dbReference type="ChEBI" id="CHEBI:83898"/>
        <dbReference type="ChEBI" id="CHEBI:456216"/>
        <dbReference type="EC" id="6.3.2.8"/>
    </reaction>
</comment>
<comment type="subcellular location">
    <subcellularLocation>
        <location evidence="1 14">Cytoplasm</location>
    </subcellularLocation>
</comment>
<dbReference type="InterPro" id="IPR005758">
    <property type="entry name" value="UDP-N-AcMur_Ala_ligase_MurC"/>
</dbReference>
<evidence type="ECO:0000313" key="19">
    <source>
        <dbReference type="EMBL" id="MDT0498490.1"/>
    </source>
</evidence>
<evidence type="ECO:0000256" key="12">
    <source>
        <dbReference type="ARBA" id="ARBA00023316"/>
    </source>
</evidence>
<evidence type="ECO:0000313" key="20">
    <source>
        <dbReference type="Proteomes" id="UP001254608"/>
    </source>
</evidence>
<dbReference type="InterPro" id="IPR000713">
    <property type="entry name" value="Mur_ligase_N"/>
</dbReference>
<keyword evidence="15" id="KW-0812">Transmembrane</keyword>
<evidence type="ECO:0000256" key="8">
    <source>
        <dbReference type="ARBA" id="ARBA00022840"/>
    </source>
</evidence>
<protein>
    <recommendedName>
        <fullName evidence="3 14">UDP-N-acetylmuramate--L-alanine ligase</fullName>
        <ecNumber evidence="3 14">6.3.2.8</ecNumber>
    </recommendedName>
    <alternativeName>
        <fullName evidence="14">UDP-N-acetylmuramoyl-L-alanine synthetase</fullName>
    </alternativeName>
</protein>
<dbReference type="Pfam" id="PF02875">
    <property type="entry name" value="Mur_ligase_C"/>
    <property type="match status" value="1"/>
</dbReference>
<gene>
    <name evidence="14 19" type="primary">murC</name>
    <name evidence="19" type="ORF">RM530_14150</name>
</gene>
<evidence type="ECO:0000256" key="11">
    <source>
        <dbReference type="ARBA" id="ARBA00023306"/>
    </source>
</evidence>
<proteinExistence type="inferred from homology"/>
<dbReference type="InterPro" id="IPR013221">
    <property type="entry name" value="Mur_ligase_cen"/>
</dbReference>
<evidence type="ECO:0000256" key="5">
    <source>
        <dbReference type="ARBA" id="ARBA00022598"/>
    </source>
</evidence>
<keyword evidence="20" id="KW-1185">Reference proteome</keyword>
<keyword evidence="4 14" id="KW-0963">Cytoplasm</keyword>
<evidence type="ECO:0000256" key="4">
    <source>
        <dbReference type="ARBA" id="ARBA00022490"/>
    </source>
</evidence>
<evidence type="ECO:0000256" key="6">
    <source>
        <dbReference type="ARBA" id="ARBA00022618"/>
    </source>
</evidence>
<feature type="transmembrane region" description="Helical" evidence="15">
    <location>
        <begin position="21"/>
        <end position="43"/>
    </location>
</feature>
<dbReference type="InterPro" id="IPR004101">
    <property type="entry name" value="Mur_ligase_C"/>
</dbReference>
<dbReference type="HAMAP" id="MF_00046">
    <property type="entry name" value="MurC"/>
    <property type="match status" value="1"/>
</dbReference>
<dbReference type="SUPFAM" id="SSF53623">
    <property type="entry name" value="MurD-like peptide ligases, catalytic domain"/>
    <property type="match status" value="1"/>
</dbReference>
<dbReference type="EMBL" id="JAVRIC010000022">
    <property type="protein sequence ID" value="MDT0498490.1"/>
    <property type="molecule type" value="Genomic_DNA"/>
</dbReference>
<dbReference type="Gene3D" id="3.90.190.20">
    <property type="entry name" value="Mur ligase, C-terminal domain"/>
    <property type="match status" value="1"/>
</dbReference>
<evidence type="ECO:0000256" key="13">
    <source>
        <dbReference type="ARBA" id="ARBA00047833"/>
    </source>
</evidence>
<evidence type="ECO:0000256" key="2">
    <source>
        <dbReference type="ARBA" id="ARBA00004752"/>
    </source>
</evidence>
<sequence length="477" mass="50935">MMNAAGMARLVSAPMRRVRRIHLIGIGGSGMAGIAEVLINLGYEVSGSDLKDSAVTRQLASLGARIFSEHVADNVQGADVVVASTAVRADNAEVVEAHRRLIPVVRRAEMLAELMRFRYGIAIAGTHGKTTTTSLVAATLAEGGLDPTFVVGGRVKSAGTNARLGAGDYLVAEADESDASFLHLTPMIAAVTNIDADHLETYGGDFARLRATFLEFLARLPFYGLVVMCIDDAVVRQMLPEVGRPVLTYGFAEDADIRAENVRSDGEGSRFEVLTPDGQRESLFLNLPGRHNVENALVAVAIAHELDVPFTAIRKALAEFQGIGRRCESHGEITIGTARVRLVDDYGHHPRELAATFEAMRSANPGRRLVVSFQPHRYSRTRDLFDDFCAVLSSVDELLLTEVYAAGEAPIANADGRSLARGIRARGKVSPVFVDKLAELPDALAAVLRDGDVLLTLGAGDIGSLPGLLADRFGGGA</sequence>
<evidence type="ECO:0000256" key="15">
    <source>
        <dbReference type="SAM" id="Phobius"/>
    </source>
</evidence>
<dbReference type="InterPro" id="IPR036565">
    <property type="entry name" value="Mur-like_cat_sf"/>
</dbReference>
<feature type="domain" description="Mur ligase N-terminal catalytic" evidence="16">
    <location>
        <begin position="20"/>
        <end position="119"/>
    </location>
</feature>
<reference evidence="19 20" key="1">
    <citation type="submission" date="2023-09" db="EMBL/GenBank/DDBJ databases">
        <authorList>
            <person name="Rey-Velasco X."/>
        </authorList>
    </citation>
    <scope>NUCLEOTIDE SEQUENCE [LARGE SCALE GENOMIC DNA]</scope>
    <source>
        <strain evidence="19 20">W345</strain>
    </source>
</reference>
<evidence type="ECO:0000256" key="1">
    <source>
        <dbReference type="ARBA" id="ARBA00004496"/>
    </source>
</evidence>
<evidence type="ECO:0000256" key="7">
    <source>
        <dbReference type="ARBA" id="ARBA00022741"/>
    </source>
</evidence>
<dbReference type="NCBIfam" id="TIGR01082">
    <property type="entry name" value="murC"/>
    <property type="match status" value="1"/>
</dbReference>
<dbReference type="Pfam" id="PF08245">
    <property type="entry name" value="Mur_ligase_M"/>
    <property type="match status" value="1"/>
</dbReference>
<feature type="domain" description="Mur ligase central" evidence="18">
    <location>
        <begin position="123"/>
        <end position="303"/>
    </location>
</feature>
<evidence type="ECO:0000259" key="16">
    <source>
        <dbReference type="Pfam" id="PF01225"/>
    </source>
</evidence>